<evidence type="ECO:0000256" key="2">
    <source>
        <dbReference type="ARBA" id="ARBA00008974"/>
    </source>
</evidence>
<feature type="transmembrane region" description="Helical" evidence="7">
    <location>
        <begin position="151"/>
        <end position="173"/>
    </location>
</feature>
<feature type="transmembrane region" description="Helical" evidence="7">
    <location>
        <begin position="365"/>
        <end position="386"/>
    </location>
</feature>
<dbReference type="GO" id="GO:0015209">
    <property type="term" value="F:cytosine transmembrane transporter activity"/>
    <property type="evidence" value="ECO:0007669"/>
    <property type="project" value="InterPro"/>
</dbReference>
<dbReference type="Pfam" id="PF02133">
    <property type="entry name" value="Transp_cyt_pur"/>
    <property type="match status" value="1"/>
</dbReference>
<feature type="transmembrane region" description="Helical" evidence="7">
    <location>
        <begin position="81"/>
        <end position="99"/>
    </location>
</feature>
<dbReference type="HOGENOM" id="CLU_035711_2_0_11"/>
<evidence type="ECO:0000256" key="6">
    <source>
        <dbReference type="SAM" id="MobiDB-lite"/>
    </source>
</evidence>
<evidence type="ECO:0000256" key="4">
    <source>
        <dbReference type="ARBA" id="ARBA00022989"/>
    </source>
</evidence>
<dbReference type="PANTHER" id="PTHR30569:SF0">
    <property type="entry name" value="CYTOSINE PERMEASE"/>
    <property type="match status" value="1"/>
</dbReference>
<feature type="transmembrane region" description="Helical" evidence="7">
    <location>
        <begin position="53"/>
        <end position="75"/>
    </location>
</feature>
<feature type="transmembrane region" description="Helical" evidence="7">
    <location>
        <begin position="407"/>
        <end position="424"/>
    </location>
</feature>
<dbReference type="KEGG" id="svt:SVTN_30845"/>
<dbReference type="Proteomes" id="UP000031774">
    <property type="component" value="Chromosome"/>
</dbReference>
<name>A0A0B5IEF7_9ACTN</name>
<organism evidence="8 9">
    <name type="scientific">Streptomyces vietnamensis</name>
    <dbReference type="NCBI Taxonomy" id="362257"/>
    <lineage>
        <taxon>Bacteria</taxon>
        <taxon>Bacillati</taxon>
        <taxon>Actinomycetota</taxon>
        <taxon>Actinomycetes</taxon>
        <taxon>Kitasatosporales</taxon>
        <taxon>Streptomycetaceae</taxon>
        <taxon>Streptomyces</taxon>
    </lineage>
</organism>
<keyword evidence="4 7" id="KW-1133">Transmembrane helix</keyword>
<evidence type="ECO:0000256" key="1">
    <source>
        <dbReference type="ARBA" id="ARBA00004141"/>
    </source>
</evidence>
<feature type="transmembrane region" description="Helical" evidence="7">
    <location>
        <begin position="180"/>
        <end position="201"/>
    </location>
</feature>
<keyword evidence="9" id="KW-1185">Reference proteome</keyword>
<keyword evidence="5 7" id="KW-0472">Membrane</keyword>
<feature type="region of interest" description="Disordered" evidence="6">
    <location>
        <begin position="1"/>
        <end position="40"/>
    </location>
</feature>
<sequence>MNTHRTSAEEQDSPAGSSAGSPADASAGRELDPEYEHSPVPAHSRKSLLTVSAVWFGFPMILTNAVPGGVVVALLGFWRGLAAIAVANLVMLLYVGILSHRAGTSGESFSLQATRTFGRTGYIVASAFLATIVVGWFAFNTGATGATLHQAFGWHEQLVALLAGLGFIALTYLGIKALSWLGAVAAPLFLIAGITALVIVAKDHDLGAVFSYEGVGGGASLTFGAAVSMIMATFADSGTMTADFTRWSKNGRQAVLATVSAFPVASVIAQVTGGLVVAAGAVAMPATAGGDFLPILTGQGSSLLDVLAAVFVFVNLGSVCSHCLYNGALGWSHLTGRTMRLMTVVLGVVGTVAALAGVWNHFLDWLVILSVFVPPLGGVLIADQFFARGGRGAMDRRPTVTVRPTAFLAWAVGAAGAGLAHWFAPQLSDAVTGLVVAIVAYAVLERVVSRPSEAVGAAGATAG</sequence>
<dbReference type="RefSeq" id="WP_041132035.1">
    <property type="nucleotide sequence ID" value="NZ_CP010407.1"/>
</dbReference>
<feature type="transmembrane region" description="Helical" evidence="7">
    <location>
        <begin position="254"/>
        <end position="286"/>
    </location>
</feature>
<dbReference type="InterPro" id="IPR030191">
    <property type="entry name" value="CodB"/>
</dbReference>
<feature type="transmembrane region" description="Helical" evidence="7">
    <location>
        <begin position="221"/>
        <end position="242"/>
    </location>
</feature>
<comment type="subcellular location">
    <subcellularLocation>
        <location evidence="1">Membrane</location>
        <topology evidence="1">Multi-pass membrane protein</topology>
    </subcellularLocation>
</comment>
<dbReference type="InterPro" id="IPR001248">
    <property type="entry name" value="Pur-cyt_permease"/>
</dbReference>
<dbReference type="GO" id="GO:0005886">
    <property type="term" value="C:plasma membrane"/>
    <property type="evidence" value="ECO:0007669"/>
    <property type="project" value="TreeGrafter"/>
</dbReference>
<dbReference type="PANTHER" id="PTHR30569">
    <property type="entry name" value="CYTOSINE TRANSPORTER CODB"/>
    <property type="match status" value="1"/>
</dbReference>
<comment type="similarity">
    <text evidence="2">Belongs to the purine-cytosine permease (2.A.39) family.</text>
</comment>
<feature type="transmembrane region" description="Helical" evidence="7">
    <location>
        <begin position="430"/>
        <end position="448"/>
    </location>
</feature>
<feature type="compositionally biased region" description="Low complexity" evidence="6">
    <location>
        <begin position="13"/>
        <end position="26"/>
    </location>
</feature>
<evidence type="ECO:0000313" key="9">
    <source>
        <dbReference type="Proteomes" id="UP000031774"/>
    </source>
</evidence>
<proteinExistence type="inferred from homology"/>
<gene>
    <name evidence="8" type="ORF">SVTN_30845</name>
</gene>
<feature type="transmembrane region" description="Helical" evidence="7">
    <location>
        <begin position="341"/>
        <end position="359"/>
    </location>
</feature>
<keyword evidence="3 7" id="KW-0812">Transmembrane</keyword>
<feature type="transmembrane region" description="Helical" evidence="7">
    <location>
        <begin position="120"/>
        <end position="139"/>
    </location>
</feature>
<evidence type="ECO:0000256" key="7">
    <source>
        <dbReference type="SAM" id="Phobius"/>
    </source>
</evidence>
<accession>A0A0B5IEF7</accession>
<dbReference type="Gene3D" id="1.10.4160.10">
    <property type="entry name" value="Hydantoin permease"/>
    <property type="match status" value="1"/>
</dbReference>
<feature type="compositionally biased region" description="Basic and acidic residues" evidence="6">
    <location>
        <begin position="27"/>
        <end position="37"/>
    </location>
</feature>
<evidence type="ECO:0000256" key="5">
    <source>
        <dbReference type="ARBA" id="ARBA00023136"/>
    </source>
</evidence>
<evidence type="ECO:0000313" key="8">
    <source>
        <dbReference type="EMBL" id="AJF68108.1"/>
    </source>
</evidence>
<evidence type="ECO:0000256" key="3">
    <source>
        <dbReference type="ARBA" id="ARBA00022692"/>
    </source>
</evidence>
<dbReference type="EMBL" id="CP010407">
    <property type="protein sequence ID" value="AJF68108.1"/>
    <property type="molecule type" value="Genomic_DNA"/>
</dbReference>
<feature type="transmembrane region" description="Helical" evidence="7">
    <location>
        <begin position="306"/>
        <end position="329"/>
    </location>
</feature>
<dbReference type="AlphaFoldDB" id="A0A0B5IEF7"/>
<dbReference type="STRING" id="362257.SVTN_30845"/>
<reference evidence="8 9" key="1">
    <citation type="submission" date="2014-12" db="EMBL/GenBank/DDBJ databases">
        <title>Complete genome sequence of Streptomyces vietnamensis strain GIMV4.0001, a genetic manipulable producer of the benzoisochromanequinone antibiotic granaticin.</title>
        <authorList>
            <person name="Deng M.R."/>
            <person name="Guo J."/>
            <person name="Ma L.Y."/>
            <person name="Feng G.D."/>
            <person name="Mo C.Y."/>
            <person name="Zhu H.H."/>
        </authorList>
    </citation>
    <scope>NUCLEOTIDE SEQUENCE [LARGE SCALE GENOMIC DNA]</scope>
    <source>
        <strain evidence="9">GIMV4.0001</strain>
    </source>
</reference>
<protein>
    <submittedName>
        <fullName evidence="8">Cobalamin biosynthesis protein</fullName>
    </submittedName>
</protein>